<evidence type="ECO:0000313" key="3">
    <source>
        <dbReference type="EMBL" id="AMY26233.1"/>
    </source>
</evidence>
<evidence type="ECO:0000256" key="1">
    <source>
        <dbReference type="SAM" id="MobiDB-lite"/>
    </source>
</evidence>
<feature type="transmembrane region" description="Helical" evidence="2">
    <location>
        <begin position="70"/>
        <end position="87"/>
    </location>
</feature>
<keyword evidence="2" id="KW-0472">Membrane</keyword>
<geneLocation type="plasmid" evidence="3 4">
    <name>unnamed1</name>
</geneLocation>
<evidence type="ECO:0000313" key="4">
    <source>
        <dbReference type="Proteomes" id="UP000076038"/>
    </source>
</evidence>
<dbReference type="PATRIC" id="fig|1653479.3.peg.5046"/>
<protein>
    <submittedName>
        <fullName evidence="3">Uncharacterized protein</fullName>
    </submittedName>
</protein>
<proteinExistence type="predicted"/>
<keyword evidence="3" id="KW-0614">Plasmid</keyword>
<dbReference type="EMBL" id="CP015221">
    <property type="protein sequence ID" value="AMY26233.1"/>
    <property type="molecule type" value="Genomic_DNA"/>
</dbReference>
<reference evidence="3 4" key="1">
    <citation type="journal article" date="2016" name="Genome Announc.">
        <title>Complete Genome and Plasmid Sequences for Rhodococcus fascians D188 and Draft Sequences for Rhodococcus Isolates PBTS 1 and PBTS 2.</title>
        <authorList>
            <person name="Stamler R.A."/>
            <person name="Vereecke D."/>
            <person name="Zhang Y."/>
            <person name="Schilkey F."/>
            <person name="Devitt N."/>
            <person name="Randall J.J."/>
        </authorList>
    </citation>
    <scope>NUCLEOTIDE SEQUENCE [LARGE SCALE GENOMIC DNA]</scope>
    <source>
        <strain evidence="3 4">PBTS2</strain>
        <plasmid evidence="3">unnamed1</plasmid>
    </source>
</reference>
<organism evidence="3 4">
    <name type="scientific">Rhodococcoides fascians</name>
    <name type="common">Rhodococcus fascians</name>
    <dbReference type="NCBI Taxonomy" id="1828"/>
    <lineage>
        <taxon>Bacteria</taxon>
        <taxon>Bacillati</taxon>
        <taxon>Actinomycetota</taxon>
        <taxon>Actinomycetes</taxon>
        <taxon>Mycobacteriales</taxon>
        <taxon>Nocardiaceae</taxon>
        <taxon>Rhodococcoides</taxon>
    </lineage>
</organism>
<gene>
    <name evidence="3" type="ORF">A3Q41_04978</name>
</gene>
<name>A0A143QST6_RHOFA</name>
<dbReference type="AlphaFoldDB" id="A0A143QST6"/>
<dbReference type="KEGG" id="rhs:A3Q41_04978"/>
<sequence length="96" mass="10131">MVGRRAGELEGLPQAPSTRAGDAPPPALWDRYCPAMDRYRSAALGLYGLAVVARLLTWGELSASERSESAVMLLLVGAAIAAVLSLGSTRTDRSDE</sequence>
<keyword evidence="2" id="KW-1133">Transmembrane helix</keyword>
<reference evidence="4" key="2">
    <citation type="submission" date="2016-04" db="EMBL/GenBank/DDBJ databases">
        <title>Complete Genome and Plasmid Sequences for Rhodococcus fascians D188 and Draft Sequences for Rhodococcus spp. Isolates PBTS 1 and PBTS 2.</title>
        <authorList>
            <person name="Stamer R."/>
            <person name="Vereecke D."/>
            <person name="Zhang Y."/>
            <person name="Schilkey F."/>
            <person name="Devitt N."/>
            <person name="Randall J."/>
        </authorList>
    </citation>
    <scope>NUCLEOTIDE SEQUENCE [LARGE SCALE GENOMIC DNA]</scope>
    <source>
        <strain evidence="4">PBTS2</strain>
        <plasmid evidence="4">unnamed1</plasmid>
    </source>
</reference>
<accession>A0A143QST6</accession>
<feature type="region of interest" description="Disordered" evidence="1">
    <location>
        <begin position="1"/>
        <end position="27"/>
    </location>
</feature>
<keyword evidence="2" id="KW-0812">Transmembrane</keyword>
<evidence type="ECO:0000256" key="2">
    <source>
        <dbReference type="SAM" id="Phobius"/>
    </source>
</evidence>
<keyword evidence="4" id="KW-1185">Reference proteome</keyword>
<dbReference type="Proteomes" id="UP000076038">
    <property type="component" value="Plasmid unnamed1"/>
</dbReference>
<feature type="transmembrane region" description="Helical" evidence="2">
    <location>
        <begin position="41"/>
        <end position="58"/>
    </location>
</feature>